<gene>
    <name evidence="3" type="ORF">ABMA28_002971</name>
</gene>
<protein>
    <submittedName>
        <fullName evidence="3">Uncharacterized protein</fullName>
    </submittedName>
</protein>
<sequence length="259" mass="29624">MQLLTTSLCVLALAYGGGGVTKSPGISEFWTDDYKVFEQIYGKTSDRDLYGEQLPPNIYSGIDKAKTQASEKKERYIDNDAADLDNSAFGERYVKLFAKQIDLEKTTKAPKSFNFISFNDFKPISQQNDPETYNYLKHLEQYNQEQKIKFPKGVGGFKPYLSYVDNNPEEDQAYKSIQDILDAHEANKGSKSVEDEDDMNYLTYGPGKGRKKSAPRKKPGVEYSKPRCWNGRCRKRATSSVRVRTRPYVRKIVHRLSGY</sequence>
<organism evidence="3 4">
    <name type="scientific">Loxostege sticticalis</name>
    <name type="common">Beet webworm moth</name>
    <dbReference type="NCBI Taxonomy" id="481309"/>
    <lineage>
        <taxon>Eukaryota</taxon>
        <taxon>Metazoa</taxon>
        <taxon>Ecdysozoa</taxon>
        <taxon>Arthropoda</taxon>
        <taxon>Hexapoda</taxon>
        <taxon>Insecta</taxon>
        <taxon>Pterygota</taxon>
        <taxon>Neoptera</taxon>
        <taxon>Endopterygota</taxon>
        <taxon>Lepidoptera</taxon>
        <taxon>Glossata</taxon>
        <taxon>Ditrysia</taxon>
        <taxon>Pyraloidea</taxon>
        <taxon>Crambidae</taxon>
        <taxon>Pyraustinae</taxon>
        <taxon>Loxostege</taxon>
    </lineage>
</organism>
<dbReference type="AlphaFoldDB" id="A0ABD0SYX8"/>
<evidence type="ECO:0000313" key="4">
    <source>
        <dbReference type="Proteomes" id="UP001549921"/>
    </source>
</evidence>
<name>A0ABD0SYX8_LOXSC</name>
<dbReference type="EMBL" id="JBEDNZ010000013">
    <property type="protein sequence ID" value="KAL0830865.1"/>
    <property type="molecule type" value="Genomic_DNA"/>
</dbReference>
<feature type="region of interest" description="Disordered" evidence="1">
    <location>
        <begin position="187"/>
        <end position="223"/>
    </location>
</feature>
<evidence type="ECO:0000256" key="2">
    <source>
        <dbReference type="SAM" id="SignalP"/>
    </source>
</evidence>
<dbReference type="Proteomes" id="UP001549921">
    <property type="component" value="Unassembled WGS sequence"/>
</dbReference>
<comment type="caution">
    <text evidence="3">The sequence shown here is derived from an EMBL/GenBank/DDBJ whole genome shotgun (WGS) entry which is preliminary data.</text>
</comment>
<proteinExistence type="predicted"/>
<feature type="signal peptide" evidence="2">
    <location>
        <begin position="1"/>
        <end position="19"/>
    </location>
</feature>
<accession>A0ABD0SYX8</accession>
<feature type="compositionally biased region" description="Basic residues" evidence="1">
    <location>
        <begin position="208"/>
        <end position="218"/>
    </location>
</feature>
<reference evidence="3 4" key="1">
    <citation type="submission" date="2024-06" db="EMBL/GenBank/DDBJ databases">
        <title>A chromosome-level genome assembly of beet webworm, Loxostege sticticalis.</title>
        <authorList>
            <person name="Zhang Y."/>
        </authorList>
    </citation>
    <scope>NUCLEOTIDE SEQUENCE [LARGE SCALE GENOMIC DNA]</scope>
    <source>
        <strain evidence="3">AQ028</strain>
        <tissue evidence="3">Male pupae</tissue>
    </source>
</reference>
<feature type="chain" id="PRO_5044835739" evidence="2">
    <location>
        <begin position="20"/>
        <end position="259"/>
    </location>
</feature>
<evidence type="ECO:0000313" key="3">
    <source>
        <dbReference type="EMBL" id="KAL0830865.1"/>
    </source>
</evidence>
<evidence type="ECO:0000256" key="1">
    <source>
        <dbReference type="SAM" id="MobiDB-lite"/>
    </source>
</evidence>
<keyword evidence="2" id="KW-0732">Signal</keyword>